<dbReference type="Proteomes" id="UP000324832">
    <property type="component" value="Unassembled WGS sequence"/>
</dbReference>
<sequence length="165" mass="19638">MTFEPFRRLLFASFLLDVKVERSFRKVFLEICKTDIVRAVRQQRSPAKRRRTYPRLIRKKEVQEEEKLRNQHLQSAQAGAPGHRYLVEGHVDHKLFRERHLRTYRGRGVTSCALQREVQTSVRLLLPGELVKHAMRYVIPAFSVEYLTNELQFGKKHSLWGRQVR</sequence>
<dbReference type="GO" id="GO:0046982">
    <property type="term" value="F:protein heterodimerization activity"/>
    <property type="evidence" value="ECO:0007669"/>
    <property type="project" value="InterPro"/>
</dbReference>
<evidence type="ECO:0008006" key="3">
    <source>
        <dbReference type="Google" id="ProtNLM"/>
    </source>
</evidence>
<accession>A0A5E4QY19</accession>
<dbReference type="Gene3D" id="1.10.20.10">
    <property type="entry name" value="Histone, subunit A"/>
    <property type="match status" value="1"/>
</dbReference>
<organism evidence="1 2">
    <name type="scientific">Leptidea sinapis</name>
    <dbReference type="NCBI Taxonomy" id="189913"/>
    <lineage>
        <taxon>Eukaryota</taxon>
        <taxon>Metazoa</taxon>
        <taxon>Ecdysozoa</taxon>
        <taxon>Arthropoda</taxon>
        <taxon>Hexapoda</taxon>
        <taxon>Insecta</taxon>
        <taxon>Pterygota</taxon>
        <taxon>Neoptera</taxon>
        <taxon>Endopterygota</taxon>
        <taxon>Lepidoptera</taxon>
        <taxon>Glossata</taxon>
        <taxon>Ditrysia</taxon>
        <taxon>Papilionoidea</taxon>
        <taxon>Pieridae</taxon>
        <taxon>Dismorphiinae</taxon>
        <taxon>Leptidea</taxon>
    </lineage>
</organism>
<proteinExistence type="predicted"/>
<evidence type="ECO:0000313" key="2">
    <source>
        <dbReference type="Proteomes" id="UP000324832"/>
    </source>
</evidence>
<dbReference type="AlphaFoldDB" id="A0A5E4QY19"/>
<protein>
    <recommendedName>
        <fullName evidence="3">Histone H2A/H2B/H3 domain-containing protein</fullName>
    </recommendedName>
</protein>
<dbReference type="InterPro" id="IPR009072">
    <property type="entry name" value="Histone-fold"/>
</dbReference>
<gene>
    <name evidence="1" type="ORF">LSINAPIS_LOCUS12732</name>
</gene>
<dbReference type="EMBL" id="FZQP02006122">
    <property type="protein sequence ID" value="VVD02539.1"/>
    <property type="molecule type" value="Genomic_DNA"/>
</dbReference>
<dbReference type="SUPFAM" id="SSF47113">
    <property type="entry name" value="Histone-fold"/>
    <property type="match status" value="1"/>
</dbReference>
<reference evidence="1 2" key="1">
    <citation type="submission" date="2017-07" db="EMBL/GenBank/DDBJ databases">
        <authorList>
            <person name="Talla V."/>
            <person name="Backstrom N."/>
        </authorList>
    </citation>
    <scope>NUCLEOTIDE SEQUENCE [LARGE SCALE GENOMIC DNA]</scope>
</reference>
<evidence type="ECO:0000313" key="1">
    <source>
        <dbReference type="EMBL" id="VVD02539.1"/>
    </source>
</evidence>
<keyword evidence="2" id="KW-1185">Reference proteome</keyword>
<name>A0A5E4QY19_9NEOP</name>